<organism evidence="1 2">
    <name type="scientific">Phaseolus coccineus</name>
    <name type="common">Scarlet runner bean</name>
    <name type="synonym">Phaseolus multiflorus</name>
    <dbReference type="NCBI Taxonomy" id="3886"/>
    <lineage>
        <taxon>Eukaryota</taxon>
        <taxon>Viridiplantae</taxon>
        <taxon>Streptophyta</taxon>
        <taxon>Embryophyta</taxon>
        <taxon>Tracheophyta</taxon>
        <taxon>Spermatophyta</taxon>
        <taxon>Magnoliopsida</taxon>
        <taxon>eudicotyledons</taxon>
        <taxon>Gunneridae</taxon>
        <taxon>Pentapetalae</taxon>
        <taxon>rosids</taxon>
        <taxon>fabids</taxon>
        <taxon>Fabales</taxon>
        <taxon>Fabaceae</taxon>
        <taxon>Papilionoideae</taxon>
        <taxon>50 kb inversion clade</taxon>
        <taxon>NPAAA clade</taxon>
        <taxon>indigoferoid/millettioid clade</taxon>
        <taxon>Phaseoleae</taxon>
        <taxon>Phaseolus</taxon>
    </lineage>
</organism>
<name>A0AAN9RNQ9_PHACN</name>
<dbReference type="EMBL" id="JAYMYR010000003">
    <property type="protein sequence ID" value="KAK7372888.1"/>
    <property type="molecule type" value="Genomic_DNA"/>
</dbReference>
<dbReference type="AlphaFoldDB" id="A0AAN9RNQ9"/>
<proteinExistence type="predicted"/>
<reference evidence="1 2" key="1">
    <citation type="submission" date="2024-01" db="EMBL/GenBank/DDBJ databases">
        <title>The genomes of 5 underutilized Papilionoideae crops provide insights into root nodulation and disease resistanc.</title>
        <authorList>
            <person name="Jiang F."/>
        </authorList>
    </citation>
    <scope>NUCLEOTIDE SEQUENCE [LARGE SCALE GENOMIC DNA]</scope>
    <source>
        <strain evidence="1">JINMINGXINNONG_FW02</strain>
        <tissue evidence="1">Leaves</tissue>
    </source>
</reference>
<dbReference type="Proteomes" id="UP001374584">
    <property type="component" value="Unassembled WGS sequence"/>
</dbReference>
<sequence>MVGVTPRQITDIEVSIGAMVVGLVEHLLVKDVENNVVLRDNRKRMKREKWCTRISRGVVGFGFLACWT</sequence>
<protein>
    <submittedName>
        <fullName evidence="1">Uncharacterized protein</fullName>
    </submittedName>
</protein>
<evidence type="ECO:0000313" key="1">
    <source>
        <dbReference type="EMBL" id="KAK7372888.1"/>
    </source>
</evidence>
<evidence type="ECO:0000313" key="2">
    <source>
        <dbReference type="Proteomes" id="UP001374584"/>
    </source>
</evidence>
<keyword evidence="2" id="KW-1185">Reference proteome</keyword>
<comment type="caution">
    <text evidence="1">The sequence shown here is derived from an EMBL/GenBank/DDBJ whole genome shotgun (WGS) entry which is preliminary data.</text>
</comment>
<accession>A0AAN9RNQ9</accession>
<gene>
    <name evidence="1" type="ORF">VNO80_06278</name>
</gene>